<dbReference type="EMBL" id="JAGETZ010000001">
    <property type="protein sequence ID" value="MBO2007646.1"/>
    <property type="molecule type" value="Genomic_DNA"/>
</dbReference>
<feature type="chain" id="PRO_5045245328" evidence="2">
    <location>
        <begin position="23"/>
        <end position="288"/>
    </location>
</feature>
<dbReference type="RefSeq" id="WP_208173182.1">
    <property type="nucleotide sequence ID" value="NZ_JAGETZ010000001.1"/>
</dbReference>
<feature type="region of interest" description="Disordered" evidence="1">
    <location>
        <begin position="269"/>
        <end position="288"/>
    </location>
</feature>
<keyword evidence="2" id="KW-0732">Signal</keyword>
<keyword evidence="4" id="KW-1185">Reference proteome</keyword>
<evidence type="ECO:0000313" key="4">
    <source>
        <dbReference type="Proteomes" id="UP000664369"/>
    </source>
</evidence>
<accession>A0ABS3Q8Q7</accession>
<evidence type="ECO:0000256" key="1">
    <source>
        <dbReference type="SAM" id="MobiDB-lite"/>
    </source>
</evidence>
<sequence>MRIKHSLLLGMVAGLASCQQSADVAKTPPSAAAKAVVPPVRRAGTLTDSLLLLAQNRQFANLWLNHASDYSPGVTPMEGFFGADRYRISFAFTQVRPDSLDPGTLLVKGKSRFKKAVVPFSGSLQLRELAHFKRASLVNTSVEDSLLRTYTAKVHFIFRQAPTQPHTGTFEGTGTLEFYITKGGTINFVQTATEAPMDGTLALLYKGKWTEYQTNHHKELLLGRDYEAVGSGVLDTFTIGARGENVNPKYAKLGWDRYWENDEWWTAAGGSASKNQQQPSPPLRMDPR</sequence>
<dbReference type="Proteomes" id="UP000664369">
    <property type="component" value="Unassembled WGS sequence"/>
</dbReference>
<evidence type="ECO:0000256" key="2">
    <source>
        <dbReference type="SAM" id="SignalP"/>
    </source>
</evidence>
<organism evidence="3 4">
    <name type="scientific">Hymenobacter negativus</name>
    <dbReference type="NCBI Taxonomy" id="2795026"/>
    <lineage>
        <taxon>Bacteria</taxon>
        <taxon>Pseudomonadati</taxon>
        <taxon>Bacteroidota</taxon>
        <taxon>Cytophagia</taxon>
        <taxon>Cytophagales</taxon>
        <taxon>Hymenobacteraceae</taxon>
        <taxon>Hymenobacter</taxon>
    </lineage>
</organism>
<dbReference type="PROSITE" id="PS51257">
    <property type="entry name" value="PROKAR_LIPOPROTEIN"/>
    <property type="match status" value="1"/>
</dbReference>
<comment type="caution">
    <text evidence="3">The sequence shown here is derived from an EMBL/GenBank/DDBJ whole genome shotgun (WGS) entry which is preliminary data.</text>
</comment>
<gene>
    <name evidence="3" type="ORF">J4E00_01190</name>
</gene>
<reference evidence="3 4" key="1">
    <citation type="submission" date="2021-03" db="EMBL/GenBank/DDBJ databases">
        <authorList>
            <person name="Kim M.K."/>
        </authorList>
    </citation>
    <scope>NUCLEOTIDE SEQUENCE [LARGE SCALE GENOMIC DNA]</scope>
    <source>
        <strain evidence="3 4">BT442</strain>
    </source>
</reference>
<proteinExistence type="predicted"/>
<name>A0ABS3Q8Q7_9BACT</name>
<evidence type="ECO:0000313" key="3">
    <source>
        <dbReference type="EMBL" id="MBO2007646.1"/>
    </source>
</evidence>
<feature type="compositionally biased region" description="Pro residues" evidence="1">
    <location>
        <begin position="279"/>
        <end position="288"/>
    </location>
</feature>
<feature type="signal peptide" evidence="2">
    <location>
        <begin position="1"/>
        <end position="22"/>
    </location>
</feature>
<protein>
    <submittedName>
        <fullName evidence="3">Uncharacterized protein</fullName>
    </submittedName>
</protein>